<evidence type="ECO:0000313" key="4">
    <source>
        <dbReference type="Proteomes" id="UP001055337"/>
    </source>
</evidence>
<dbReference type="RefSeq" id="WP_240176211.1">
    <property type="nucleotide sequence ID" value="NZ_CP092362.2"/>
</dbReference>
<feature type="compositionally biased region" description="Polar residues" evidence="1">
    <location>
        <begin position="10"/>
        <end position="21"/>
    </location>
</feature>
<evidence type="ECO:0000313" key="3">
    <source>
        <dbReference type="EMBL" id="ULN39234.1"/>
    </source>
</evidence>
<dbReference type="EMBL" id="CP092362">
    <property type="protein sequence ID" value="ULN39234.1"/>
    <property type="molecule type" value="Genomic_DNA"/>
</dbReference>
<gene>
    <name evidence="3" type="ORF">MI149_15765</name>
</gene>
<keyword evidence="2" id="KW-0812">Transmembrane</keyword>
<reference evidence="3" key="1">
    <citation type="submission" date="2022-08" db="EMBL/GenBank/DDBJ databases">
        <title>Whole genome sequencing of non-tuberculosis mycobacteria type-strains.</title>
        <authorList>
            <person name="Igarashi Y."/>
            <person name="Osugi A."/>
            <person name="Mitarai S."/>
        </authorList>
    </citation>
    <scope>NUCLEOTIDE SEQUENCE</scope>
    <source>
        <strain evidence="3">JCM 16369</strain>
    </source>
</reference>
<evidence type="ECO:0008006" key="5">
    <source>
        <dbReference type="Google" id="ProtNLM"/>
    </source>
</evidence>
<name>A0ABY3THB7_9MYCO</name>
<feature type="region of interest" description="Disordered" evidence="1">
    <location>
        <begin position="1"/>
        <end position="23"/>
    </location>
</feature>
<keyword evidence="2" id="KW-1133">Transmembrane helix</keyword>
<feature type="transmembrane region" description="Helical" evidence="2">
    <location>
        <begin position="29"/>
        <end position="47"/>
    </location>
</feature>
<proteinExistence type="predicted"/>
<organism evidence="3 4">
    <name type="scientific">Mycolicibacterium crocinum</name>
    <dbReference type="NCBI Taxonomy" id="388459"/>
    <lineage>
        <taxon>Bacteria</taxon>
        <taxon>Bacillati</taxon>
        <taxon>Actinomycetota</taxon>
        <taxon>Actinomycetes</taxon>
        <taxon>Mycobacteriales</taxon>
        <taxon>Mycobacteriaceae</taxon>
        <taxon>Mycolicibacterium</taxon>
    </lineage>
</organism>
<sequence>MLTFADTADETMTTEIDTNGTPRHRRSRAALGLLLTATAVFWCIGLSRNGWANAFYAAAVQAGTKPRSTGELSV</sequence>
<keyword evidence="4" id="KW-1185">Reference proteome</keyword>
<evidence type="ECO:0000256" key="2">
    <source>
        <dbReference type="SAM" id="Phobius"/>
    </source>
</evidence>
<accession>A0ABY3THB7</accession>
<evidence type="ECO:0000256" key="1">
    <source>
        <dbReference type="SAM" id="MobiDB-lite"/>
    </source>
</evidence>
<dbReference type="Proteomes" id="UP001055337">
    <property type="component" value="Chromosome"/>
</dbReference>
<keyword evidence="2" id="KW-0472">Membrane</keyword>
<protein>
    <recommendedName>
        <fullName evidence="5">MFS transporter</fullName>
    </recommendedName>
</protein>